<proteinExistence type="predicted"/>
<dbReference type="STRING" id="98765.A0A2R6NFC4"/>
<accession>A0A2R6NFC4</accession>
<organism evidence="2 3">
    <name type="scientific">Hermanssonia centrifuga</name>
    <dbReference type="NCBI Taxonomy" id="98765"/>
    <lineage>
        <taxon>Eukaryota</taxon>
        <taxon>Fungi</taxon>
        <taxon>Dikarya</taxon>
        <taxon>Basidiomycota</taxon>
        <taxon>Agaricomycotina</taxon>
        <taxon>Agaricomycetes</taxon>
        <taxon>Polyporales</taxon>
        <taxon>Meruliaceae</taxon>
        <taxon>Hermanssonia</taxon>
    </lineage>
</organism>
<dbReference type="Pfam" id="PF06110">
    <property type="entry name" value="TXD17-like_Trx"/>
    <property type="match status" value="1"/>
</dbReference>
<dbReference type="Gene3D" id="3.40.30.10">
    <property type="entry name" value="Glutaredoxin"/>
    <property type="match status" value="1"/>
</dbReference>
<dbReference type="SUPFAM" id="SSF52833">
    <property type="entry name" value="Thioredoxin-like"/>
    <property type="match status" value="1"/>
</dbReference>
<feature type="domain" description="Thioredoxin" evidence="1">
    <location>
        <begin position="14"/>
        <end position="74"/>
    </location>
</feature>
<dbReference type="EMBL" id="MLYV02001295">
    <property type="protein sequence ID" value="PSR71085.1"/>
    <property type="molecule type" value="Genomic_DNA"/>
</dbReference>
<sequence>MPLRYTEDPASLESVKDISEKYIVFYSSRGEDGKLWCPDCRDVERLVEQTFTPTDGLSGLIVYVGQKQEYLCGNLPCCTPPALT</sequence>
<dbReference type="Proteomes" id="UP000186601">
    <property type="component" value="Unassembled WGS sequence"/>
</dbReference>
<reference evidence="2 3" key="1">
    <citation type="submission" date="2018-02" db="EMBL/GenBank/DDBJ databases">
        <title>Genome sequence of the basidiomycete white-rot fungus Phlebia centrifuga.</title>
        <authorList>
            <person name="Granchi Z."/>
            <person name="Peng M."/>
            <person name="de Vries R.P."/>
            <person name="Hilden K."/>
            <person name="Makela M.R."/>
            <person name="Grigoriev I."/>
            <person name="Riley R."/>
        </authorList>
    </citation>
    <scope>NUCLEOTIDE SEQUENCE [LARGE SCALE GENOMIC DNA]</scope>
    <source>
        <strain evidence="2 3">FBCC195</strain>
    </source>
</reference>
<evidence type="ECO:0000313" key="3">
    <source>
        <dbReference type="Proteomes" id="UP000186601"/>
    </source>
</evidence>
<gene>
    <name evidence="2" type="ORF">PHLCEN_2v13054</name>
</gene>
<evidence type="ECO:0000313" key="2">
    <source>
        <dbReference type="EMBL" id="PSR71085.1"/>
    </source>
</evidence>
<dbReference type="InterPro" id="IPR036249">
    <property type="entry name" value="Thioredoxin-like_sf"/>
</dbReference>
<comment type="caution">
    <text evidence="2">The sequence shown here is derived from an EMBL/GenBank/DDBJ whole genome shotgun (WGS) entry which is preliminary data.</text>
</comment>
<keyword evidence="3" id="KW-1185">Reference proteome</keyword>
<protein>
    <recommendedName>
        <fullName evidence="1">Thioredoxin domain-containing protein</fullName>
    </recommendedName>
</protein>
<dbReference type="InterPro" id="IPR010357">
    <property type="entry name" value="TXNDC17_dom"/>
</dbReference>
<name>A0A2R6NFC4_9APHY</name>
<dbReference type="OrthoDB" id="78947at2759"/>
<evidence type="ECO:0000259" key="1">
    <source>
        <dbReference type="Pfam" id="PF06110"/>
    </source>
</evidence>
<dbReference type="AlphaFoldDB" id="A0A2R6NFC4"/>